<sequence length="365" mass="42956">MATTFYNSSRLPKELQYMIWECALRPDAPGVHFFKINDMSTFPAEGAVVRDVRLYTLIKMFNLTISVRSTFISMNQITIRKRYQAWWKDGNPSTYEVDSGLWTACKESRYVMEHAFGPCIWPCLRRNLNYPPETVKDETMISFHAVTNKEKGCYSLRPRQDLIVFQIERMPIFYPFNCYRGIDFLVHHELAPDHVGLEFDPVWAEAIIEYHKNPSLSDGVVVVTRLLGATQRCDNLWVIDYNLTRKFNVSRQEGPIERGLMKFQAGNRRFVEVRYDKEDAYKWRDWEKMRKSSSSCCPPAKLEALKLLSQNWTHWPDSRMYTWKKIGLLGWEQIWQRSCGWGIRCQELTGRVIKAGETILFYFAT</sequence>
<gene>
    <name evidence="1" type="ORF">BKA59DRAFT_535187</name>
</gene>
<keyword evidence="2" id="KW-1185">Reference proteome</keyword>
<evidence type="ECO:0000313" key="1">
    <source>
        <dbReference type="EMBL" id="KAH7233284.1"/>
    </source>
</evidence>
<protein>
    <submittedName>
        <fullName evidence="1">Uncharacterized protein</fullName>
    </submittedName>
</protein>
<proteinExistence type="predicted"/>
<evidence type="ECO:0000313" key="2">
    <source>
        <dbReference type="Proteomes" id="UP000813427"/>
    </source>
</evidence>
<dbReference type="EMBL" id="JAGPXF010000008">
    <property type="protein sequence ID" value="KAH7233284.1"/>
    <property type="molecule type" value="Genomic_DNA"/>
</dbReference>
<reference evidence="1" key="1">
    <citation type="journal article" date="2021" name="Nat. Commun.">
        <title>Genetic determinants of endophytism in the Arabidopsis root mycobiome.</title>
        <authorList>
            <person name="Mesny F."/>
            <person name="Miyauchi S."/>
            <person name="Thiergart T."/>
            <person name="Pickel B."/>
            <person name="Atanasova L."/>
            <person name="Karlsson M."/>
            <person name="Huettel B."/>
            <person name="Barry K.W."/>
            <person name="Haridas S."/>
            <person name="Chen C."/>
            <person name="Bauer D."/>
            <person name="Andreopoulos W."/>
            <person name="Pangilinan J."/>
            <person name="LaButti K."/>
            <person name="Riley R."/>
            <person name="Lipzen A."/>
            <person name="Clum A."/>
            <person name="Drula E."/>
            <person name="Henrissat B."/>
            <person name="Kohler A."/>
            <person name="Grigoriev I.V."/>
            <person name="Martin F.M."/>
            <person name="Hacquard S."/>
        </authorList>
    </citation>
    <scope>NUCLEOTIDE SEQUENCE</scope>
    <source>
        <strain evidence="1">MPI-SDFR-AT-0068</strain>
    </source>
</reference>
<accession>A0A8K0RPD4</accession>
<comment type="caution">
    <text evidence="1">The sequence shown here is derived from an EMBL/GenBank/DDBJ whole genome shotgun (WGS) entry which is preliminary data.</text>
</comment>
<organism evidence="1 2">
    <name type="scientific">Fusarium tricinctum</name>
    <dbReference type="NCBI Taxonomy" id="61284"/>
    <lineage>
        <taxon>Eukaryota</taxon>
        <taxon>Fungi</taxon>
        <taxon>Dikarya</taxon>
        <taxon>Ascomycota</taxon>
        <taxon>Pezizomycotina</taxon>
        <taxon>Sordariomycetes</taxon>
        <taxon>Hypocreomycetidae</taxon>
        <taxon>Hypocreales</taxon>
        <taxon>Nectriaceae</taxon>
        <taxon>Fusarium</taxon>
        <taxon>Fusarium tricinctum species complex</taxon>
    </lineage>
</organism>
<dbReference type="OrthoDB" id="3596450at2759"/>
<dbReference type="Proteomes" id="UP000813427">
    <property type="component" value="Unassembled WGS sequence"/>
</dbReference>
<name>A0A8K0RPD4_9HYPO</name>
<dbReference type="AlphaFoldDB" id="A0A8K0RPD4"/>